<gene>
    <name evidence="1" type="ORF">OIDMADRAFT_181818</name>
</gene>
<reference evidence="1 2" key="1">
    <citation type="submission" date="2014-04" db="EMBL/GenBank/DDBJ databases">
        <authorList>
            <consortium name="DOE Joint Genome Institute"/>
            <person name="Kuo A."/>
            <person name="Martino E."/>
            <person name="Perotto S."/>
            <person name="Kohler A."/>
            <person name="Nagy L.G."/>
            <person name="Floudas D."/>
            <person name="Copeland A."/>
            <person name="Barry K.W."/>
            <person name="Cichocki N."/>
            <person name="Veneault-Fourrey C."/>
            <person name="LaButti K."/>
            <person name="Lindquist E.A."/>
            <person name="Lipzen A."/>
            <person name="Lundell T."/>
            <person name="Morin E."/>
            <person name="Murat C."/>
            <person name="Sun H."/>
            <person name="Tunlid A."/>
            <person name="Henrissat B."/>
            <person name="Grigoriev I.V."/>
            <person name="Hibbett D.S."/>
            <person name="Martin F."/>
            <person name="Nordberg H.P."/>
            <person name="Cantor M.N."/>
            <person name="Hua S.X."/>
        </authorList>
    </citation>
    <scope>NUCLEOTIDE SEQUENCE [LARGE SCALE GENOMIC DNA]</scope>
    <source>
        <strain evidence="1 2">Zn</strain>
    </source>
</reference>
<reference evidence="2" key="2">
    <citation type="submission" date="2015-01" db="EMBL/GenBank/DDBJ databases">
        <title>Evolutionary Origins and Diversification of the Mycorrhizal Mutualists.</title>
        <authorList>
            <consortium name="DOE Joint Genome Institute"/>
            <consortium name="Mycorrhizal Genomics Consortium"/>
            <person name="Kohler A."/>
            <person name="Kuo A."/>
            <person name="Nagy L.G."/>
            <person name="Floudas D."/>
            <person name="Copeland A."/>
            <person name="Barry K.W."/>
            <person name="Cichocki N."/>
            <person name="Veneault-Fourrey C."/>
            <person name="LaButti K."/>
            <person name="Lindquist E.A."/>
            <person name="Lipzen A."/>
            <person name="Lundell T."/>
            <person name="Morin E."/>
            <person name="Murat C."/>
            <person name="Riley R."/>
            <person name="Ohm R."/>
            <person name="Sun H."/>
            <person name="Tunlid A."/>
            <person name="Henrissat B."/>
            <person name="Grigoriev I.V."/>
            <person name="Hibbett D.S."/>
            <person name="Martin F."/>
        </authorList>
    </citation>
    <scope>NUCLEOTIDE SEQUENCE [LARGE SCALE GENOMIC DNA]</scope>
    <source>
        <strain evidence="2">Zn</strain>
    </source>
</reference>
<keyword evidence="2" id="KW-1185">Reference proteome</keyword>
<dbReference type="AlphaFoldDB" id="A0A0C3H4Z6"/>
<name>A0A0C3H4Z6_OIDMZ</name>
<dbReference type="PANTHER" id="PTHR37540:SF5">
    <property type="entry name" value="TRANSCRIPTION FACTOR DOMAIN-CONTAINING PROTEIN"/>
    <property type="match status" value="1"/>
</dbReference>
<dbReference type="EMBL" id="KN832880">
    <property type="protein sequence ID" value="KIM98439.1"/>
    <property type="molecule type" value="Genomic_DNA"/>
</dbReference>
<dbReference type="InterPro" id="IPR036812">
    <property type="entry name" value="NAD(P)_OxRdtase_dom_sf"/>
</dbReference>
<protein>
    <submittedName>
        <fullName evidence="1">Uncharacterized protein</fullName>
    </submittedName>
</protein>
<dbReference type="PANTHER" id="PTHR37540">
    <property type="entry name" value="TRANSCRIPTION FACTOR (ACR-2), PUTATIVE-RELATED-RELATED"/>
    <property type="match status" value="1"/>
</dbReference>
<dbReference type="Pfam" id="PF11951">
    <property type="entry name" value="Fungal_trans_2"/>
    <property type="match status" value="1"/>
</dbReference>
<accession>A0A0C3H4Z6</accession>
<dbReference type="SUPFAM" id="SSF51430">
    <property type="entry name" value="NAD(P)-linked oxidoreductase"/>
    <property type="match status" value="1"/>
</dbReference>
<evidence type="ECO:0000313" key="2">
    <source>
        <dbReference type="Proteomes" id="UP000054321"/>
    </source>
</evidence>
<dbReference type="InterPro" id="IPR021858">
    <property type="entry name" value="Fun_TF"/>
</dbReference>
<sequence length="572" mass="63896">MSTYDAAKENYTGFGLPSQSNGAFMIVFNSNGDKKMKERGVRKLKVAGPLEFINATSSGQLAAGARGLIRTHVMSDYWRKQKKGNRRSIQDLSHTTSVFTPLRSLPLSLSQPLGGPDPFSTLPIEMKPFMYTILNRYETDIVHEICPKTKEHENHLSQCPRLIWLRMGLSDAAVLLSLLCVTALHIDVTDGNGHSLCTYALKRDALRAIGERLPDAQAGISDETITAVSLLTIEEGVACNFESWSTHMKGLKRMVELRGGLSKLDVGLQILIYIADLHGCDGKSLRSYFPWANEITCQPQFSDPSHCAGLLYYLEFGTDLEGFDEHLLSSFHLVRSLTTTMNEESEDRPEINPLVMEAATIWIRSRLSASGLRKREPEQQNIHMVYCLGVQIYLSTVIQNPVESGLDQNELISTLKSHLSHVGMQAMLSPLVLWTVFFGGLAAPTCMDRTWFVALLRDIARASNFSAWHTVESMLKSLAWVEKKHGVQGRLLWSVVTNNHKNTFQTTPISCLELSISTALTEERLSPLSQTLNKLHQAGKFVRLGLSNFAAFEVAEVAMICKYNNWVRPTIY</sequence>
<dbReference type="HOGENOM" id="CLU_556797_0_0_1"/>
<dbReference type="InParanoid" id="A0A0C3H4Z6"/>
<dbReference type="OrthoDB" id="4158087at2759"/>
<proteinExistence type="predicted"/>
<evidence type="ECO:0000313" key="1">
    <source>
        <dbReference type="EMBL" id="KIM98439.1"/>
    </source>
</evidence>
<organism evidence="1 2">
    <name type="scientific">Oidiodendron maius (strain Zn)</name>
    <dbReference type="NCBI Taxonomy" id="913774"/>
    <lineage>
        <taxon>Eukaryota</taxon>
        <taxon>Fungi</taxon>
        <taxon>Dikarya</taxon>
        <taxon>Ascomycota</taxon>
        <taxon>Pezizomycotina</taxon>
        <taxon>Leotiomycetes</taxon>
        <taxon>Leotiomycetes incertae sedis</taxon>
        <taxon>Myxotrichaceae</taxon>
        <taxon>Oidiodendron</taxon>
    </lineage>
</organism>
<dbReference type="Proteomes" id="UP000054321">
    <property type="component" value="Unassembled WGS sequence"/>
</dbReference>